<evidence type="ECO:0000256" key="3">
    <source>
        <dbReference type="ARBA" id="ARBA00022692"/>
    </source>
</evidence>
<feature type="transmembrane region" description="Helical" evidence="6">
    <location>
        <begin position="308"/>
        <end position="328"/>
    </location>
</feature>
<dbReference type="Proteomes" id="UP000324298">
    <property type="component" value="Unassembled WGS sequence"/>
</dbReference>
<keyword evidence="8" id="KW-1185">Reference proteome</keyword>
<dbReference type="GO" id="GO:0015920">
    <property type="term" value="P:lipopolysaccharide transport"/>
    <property type="evidence" value="ECO:0007669"/>
    <property type="project" value="TreeGrafter"/>
</dbReference>
<organism evidence="7 8">
    <name type="scientific">Oryzomonas rubra</name>
    <dbReference type="NCBI Taxonomy" id="2509454"/>
    <lineage>
        <taxon>Bacteria</taxon>
        <taxon>Pseudomonadati</taxon>
        <taxon>Thermodesulfobacteriota</taxon>
        <taxon>Desulfuromonadia</taxon>
        <taxon>Geobacterales</taxon>
        <taxon>Geobacteraceae</taxon>
        <taxon>Oryzomonas</taxon>
    </lineage>
</organism>
<dbReference type="PANTHER" id="PTHR33529:SF6">
    <property type="entry name" value="YJGP_YJGQ FAMILY PERMEASE"/>
    <property type="match status" value="1"/>
</dbReference>
<feature type="transmembrane region" description="Helical" evidence="6">
    <location>
        <begin position="12"/>
        <end position="34"/>
    </location>
</feature>
<name>A0A5A9XLV2_9BACT</name>
<evidence type="ECO:0000313" key="8">
    <source>
        <dbReference type="Proteomes" id="UP000324298"/>
    </source>
</evidence>
<dbReference type="Pfam" id="PF03739">
    <property type="entry name" value="LptF_LptG"/>
    <property type="match status" value="1"/>
</dbReference>
<dbReference type="NCBIfam" id="TIGR04407">
    <property type="entry name" value="LptF_YjgP"/>
    <property type="match status" value="1"/>
</dbReference>
<keyword evidence="5 6" id="KW-0472">Membrane</keyword>
<evidence type="ECO:0000256" key="4">
    <source>
        <dbReference type="ARBA" id="ARBA00022989"/>
    </source>
</evidence>
<evidence type="ECO:0000256" key="6">
    <source>
        <dbReference type="SAM" id="Phobius"/>
    </source>
</evidence>
<feature type="transmembrane region" description="Helical" evidence="6">
    <location>
        <begin position="281"/>
        <end position="299"/>
    </location>
</feature>
<dbReference type="GO" id="GO:0043190">
    <property type="term" value="C:ATP-binding cassette (ABC) transporter complex"/>
    <property type="evidence" value="ECO:0007669"/>
    <property type="project" value="InterPro"/>
</dbReference>
<keyword evidence="2" id="KW-1003">Cell membrane</keyword>
<sequence length="385" mass="42050">MKRILTFYIIREIASLFLLGIAVFTLILLMGRLIKLTDLVISRGVPLADISRMILYLMPSFLVFTIPMAFLLAVLLAFGRLSADNEITVMKSGGLSLVQIMPPVLLCGVVAVLLTLAASIVGVPWGNSAFKRISFEMLKQNVAVTIREKVFWDEIPGIILYTDHYDEENHTLKGVVIHDGRDQARPMTIFAASGNVGCTPNQQDICLVLNNGSIHAAGKGDGYRLVNFGEYAMTVAGPGKGGGIGRNELDMGIGELRQQIDNPATPKATRLKMAAELQSRFAFPFASLVFAVVAVPLGIQNRRSGKSAGFSVSIAILLAYYVLLSLLRTLAERGTLPAELALWLPNVIFLAVGWYFLRMASLERSIWTAVQDALLTLIGRRNAVR</sequence>
<dbReference type="InterPro" id="IPR030922">
    <property type="entry name" value="LptF"/>
</dbReference>
<evidence type="ECO:0000256" key="2">
    <source>
        <dbReference type="ARBA" id="ARBA00022475"/>
    </source>
</evidence>
<feature type="transmembrane region" description="Helical" evidence="6">
    <location>
        <begin position="54"/>
        <end position="79"/>
    </location>
</feature>
<dbReference type="InterPro" id="IPR005495">
    <property type="entry name" value="LptG/LptF_permease"/>
</dbReference>
<evidence type="ECO:0000256" key="5">
    <source>
        <dbReference type="ARBA" id="ARBA00023136"/>
    </source>
</evidence>
<dbReference type="GO" id="GO:0055085">
    <property type="term" value="P:transmembrane transport"/>
    <property type="evidence" value="ECO:0007669"/>
    <property type="project" value="InterPro"/>
</dbReference>
<comment type="subcellular location">
    <subcellularLocation>
        <location evidence="1">Cell membrane</location>
        <topology evidence="1">Multi-pass membrane protein</topology>
    </subcellularLocation>
</comment>
<evidence type="ECO:0000313" key="7">
    <source>
        <dbReference type="EMBL" id="KAA0893218.1"/>
    </source>
</evidence>
<comment type="caution">
    <text evidence="7">The sequence shown here is derived from an EMBL/GenBank/DDBJ whole genome shotgun (WGS) entry which is preliminary data.</text>
</comment>
<gene>
    <name evidence="7" type="primary">lptF</name>
    <name evidence="7" type="ORF">ET418_05210</name>
</gene>
<dbReference type="PANTHER" id="PTHR33529">
    <property type="entry name" value="SLR0882 PROTEIN-RELATED"/>
    <property type="match status" value="1"/>
</dbReference>
<feature type="transmembrane region" description="Helical" evidence="6">
    <location>
        <begin position="340"/>
        <end position="357"/>
    </location>
</feature>
<dbReference type="RefSeq" id="WP_149306536.1">
    <property type="nucleotide sequence ID" value="NZ_SRSD01000003.1"/>
</dbReference>
<dbReference type="AlphaFoldDB" id="A0A5A9XLV2"/>
<protein>
    <submittedName>
        <fullName evidence="7">LPS export ABC transporter permease LptF</fullName>
    </submittedName>
</protein>
<dbReference type="EMBL" id="SRSD01000003">
    <property type="protein sequence ID" value="KAA0893218.1"/>
    <property type="molecule type" value="Genomic_DNA"/>
</dbReference>
<evidence type="ECO:0000256" key="1">
    <source>
        <dbReference type="ARBA" id="ARBA00004651"/>
    </source>
</evidence>
<keyword evidence="3 6" id="KW-0812">Transmembrane</keyword>
<feature type="transmembrane region" description="Helical" evidence="6">
    <location>
        <begin position="100"/>
        <end position="125"/>
    </location>
</feature>
<reference evidence="7 8" key="1">
    <citation type="submission" date="2019-04" db="EMBL/GenBank/DDBJ databases">
        <title>Geobacter ruber sp. nov., ferric-reducing bacteria isolated from paddy soil.</title>
        <authorList>
            <person name="Xu Z."/>
            <person name="Masuda Y."/>
            <person name="Itoh H."/>
            <person name="Senoo K."/>
        </authorList>
    </citation>
    <scope>NUCLEOTIDE SEQUENCE [LARGE SCALE GENOMIC DNA]</scope>
    <source>
        <strain evidence="7 8">Red88</strain>
    </source>
</reference>
<accession>A0A5A9XLV2</accession>
<proteinExistence type="predicted"/>
<keyword evidence="4 6" id="KW-1133">Transmembrane helix</keyword>
<dbReference type="OrthoDB" id="9792188at2"/>